<dbReference type="PANTHER" id="PTHR13344">
    <property type="entry name" value="NADH-UBIQUINONE OXIDOREDUCTASE"/>
    <property type="match status" value="1"/>
</dbReference>
<comment type="function">
    <text evidence="1 9">Accessory subunit of the mitochondrial membrane respiratory chain NADH dehydrogenase (Complex I), that is believed not to be involved in catalysis. Complex I functions in the transfer of electrons from NADH to the respiratory chain. The immediate electron acceptor for the enzyme is believed to be ubiquinone.</text>
</comment>
<accession>A0ABD1F5C9</accession>
<name>A0ABD1F5C9_HYPHA</name>
<evidence type="ECO:0000256" key="1">
    <source>
        <dbReference type="ARBA" id="ARBA00003195"/>
    </source>
</evidence>
<evidence type="ECO:0000256" key="2">
    <source>
        <dbReference type="ARBA" id="ARBA00010705"/>
    </source>
</evidence>
<protein>
    <recommendedName>
        <fullName evidence="9">NADH dehydrogenase [ubiquinone] 1 alpha subcomplex subunit 8</fullName>
    </recommendedName>
</protein>
<keyword evidence="7 9" id="KW-0496">Mitochondrion</keyword>
<evidence type="ECO:0000313" key="11">
    <source>
        <dbReference type="EMBL" id="KAL1512668.1"/>
    </source>
</evidence>
<keyword evidence="12" id="KW-1185">Reference proteome</keyword>
<keyword evidence="3 9" id="KW-0813">Transport</keyword>
<keyword evidence="6 9" id="KW-0249">Electron transport</keyword>
<sequence>MTITDETILPTEEELTVQEINLTGSVLKTAAFHLGKACEYENNEFILCREETQDPRQCIKEGRAVTSCSLNFFQQIKKTCASEFTQHANCIDKSSSDQKFEPCRKTQAVFDKCVKDNLGLDRPPYDYFNKIHVHKTARPKPPVEGPAVYPDATPGLPDDVEKPPSKYGNRYLFFW</sequence>
<dbReference type="AlphaFoldDB" id="A0ABD1F5C9"/>
<keyword evidence="9" id="KW-0472">Membrane</keyword>
<keyword evidence="9" id="KW-0999">Mitochondrion inner membrane</keyword>
<dbReference type="Proteomes" id="UP001566132">
    <property type="component" value="Unassembled WGS sequence"/>
</dbReference>
<evidence type="ECO:0000256" key="9">
    <source>
        <dbReference type="PIRNR" id="PIRNR017016"/>
    </source>
</evidence>
<evidence type="ECO:0000256" key="6">
    <source>
        <dbReference type="ARBA" id="ARBA00022982"/>
    </source>
</evidence>
<gene>
    <name evidence="11" type="ORF">ABEB36_002225</name>
</gene>
<comment type="similarity">
    <text evidence="2 9">Belongs to the complex I NDUFA8 subunit family.</text>
</comment>
<dbReference type="EMBL" id="JBDJPC010000002">
    <property type="protein sequence ID" value="KAL1512668.1"/>
    <property type="molecule type" value="Genomic_DNA"/>
</dbReference>
<comment type="subcellular location">
    <subcellularLocation>
        <location evidence="9">Mitochondrion inner membrane</location>
    </subcellularLocation>
</comment>
<evidence type="ECO:0000256" key="7">
    <source>
        <dbReference type="ARBA" id="ARBA00023128"/>
    </source>
</evidence>
<evidence type="ECO:0000256" key="4">
    <source>
        <dbReference type="ARBA" id="ARBA00022660"/>
    </source>
</evidence>
<evidence type="ECO:0000256" key="8">
    <source>
        <dbReference type="ARBA" id="ARBA00023157"/>
    </source>
</evidence>
<reference evidence="11 12" key="1">
    <citation type="submission" date="2024-05" db="EMBL/GenBank/DDBJ databases">
        <title>Genetic variation in Jamaican populations of the coffee berry borer (Hypothenemus hampei).</title>
        <authorList>
            <person name="Errbii M."/>
            <person name="Myrie A."/>
        </authorList>
    </citation>
    <scope>NUCLEOTIDE SEQUENCE [LARGE SCALE GENOMIC DNA]</scope>
    <source>
        <strain evidence="11">JA-Hopewell-2020-01-JO</strain>
        <tissue evidence="11">Whole body</tissue>
    </source>
</reference>
<organism evidence="11 12">
    <name type="scientific">Hypothenemus hampei</name>
    <name type="common">Coffee berry borer</name>
    <dbReference type="NCBI Taxonomy" id="57062"/>
    <lineage>
        <taxon>Eukaryota</taxon>
        <taxon>Metazoa</taxon>
        <taxon>Ecdysozoa</taxon>
        <taxon>Arthropoda</taxon>
        <taxon>Hexapoda</taxon>
        <taxon>Insecta</taxon>
        <taxon>Pterygota</taxon>
        <taxon>Neoptera</taxon>
        <taxon>Endopterygota</taxon>
        <taxon>Coleoptera</taxon>
        <taxon>Polyphaga</taxon>
        <taxon>Cucujiformia</taxon>
        <taxon>Curculionidae</taxon>
        <taxon>Scolytinae</taxon>
        <taxon>Hypothenemus</taxon>
    </lineage>
</organism>
<evidence type="ECO:0000313" key="12">
    <source>
        <dbReference type="Proteomes" id="UP001566132"/>
    </source>
</evidence>
<feature type="region of interest" description="Disordered" evidence="10">
    <location>
        <begin position="137"/>
        <end position="165"/>
    </location>
</feature>
<evidence type="ECO:0000256" key="5">
    <source>
        <dbReference type="ARBA" id="ARBA00022737"/>
    </source>
</evidence>
<dbReference type="PROSITE" id="PS51808">
    <property type="entry name" value="CHCH"/>
    <property type="match status" value="1"/>
</dbReference>
<dbReference type="PIRSF" id="PIRSF017016">
    <property type="entry name" value="NDUA8"/>
    <property type="match status" value="1"/>
</dbReference>
<evidence type="ECO:0000256" key="10">
    <source>
        <dbReference type="SAM" id="MobiDB-lite"/>
    </source>
</evidence>
<dbReference type="PANTHER" id="PTHR13344:SF0">
    <property type="entry name" value="NADH DEHYDROGENASE [UBIQUINONE] 1 ALPHA SUBCOMPLEX SUBUNIT 8"/>
    <property type="match status" value="1"/>
</dbReference>
<keyword evidence="5" id="KW-0677">Repeat</keyword>
<keyword evidence="8" id="KW-1015">Disulfide bond</keyword>
<comment type="caution">
    <text evidence="11">The sequence shown here is derived from an EMBL/GenBank/DDBJ whole genome shotgun (WGS) entry which is preliminary data.</text>
</comment>
<dbReference type="GO" id="GO:0005743">
    <property type="term" value="C:mitochondrial inner membrane"/>
    <property type="evidence" value="ECO:0007669"/>
    <property type="project" value="UniProtKB-SubCell"/>
</dbReference>
<keyword evidence="4 9" id="KW-0679">Respiratory chain</keyword>
<evidence type="ECO:0000256" key="3">
    <source>
        <dbReference type="ARBA" id="ARBA00022448"/>
    </source>
</evidence>
<dbReference type="InterPro" id="IPR016680">
    <property type="entry name" value="NDUFA8"/>
</dbReference>
<proteinExistence type="inferred from homology"/>